<dbReference type="CDD" id="cd04301">
    <property type="entry name" value="NAT_SF"/>
    <property type="match status" value="1"/>
</dbReference>
<gene>
    <name evidence="3" type="ORF">C482_19214</name>
</gene>
<reference evidence="3 4" key="1">
    <citation type="journal article" date="2014" name="PLoS Genet.">
        <title>Phylogenetically driven sequencing of extremely halophilic archaea reveals strategies for static and dynamic osmo-response.</title>
        <authorList>
            <person name="Becker E.A."/>
            <person name="Seitzer P.M."/>
            <person name="Tritt A."/>
            <person name="Larsen D."/>
            <person name="Krusor M."/>
            <person name="Yao A.I."/>
            <person name="Wu D."/>
            <person name="Madern D."/>
            <person name="Eisen J.A."/>
            <person name="Darling A.E."/>
            <person name="Facciotti M.T."/>
        </authorList>
    </citation>
    <scope>NUCLEOTIDE SEQUENCE [LARGE SCALE GENOMIC DNA]</scope>
    <source>
        <strain evidence="3 4">JCM 10990</strain>
    </source>
</reference>
<proteinExistence type="predicted"/>
<comment type="caution">
    <text evidence="3">The sequence shown here is derived from an EMBL/GenBank/DDBJ whole genome shotgun (WGS) entry which is preliminary data.</text>
</comment>
<dbReference type="RefSeq" id="WP_006169370.1">
    <property type="nucleotide sequence ID" value="NZ_AOIN01000098.1"/>
</dbReference>
<evidence type="ECO:0000313" key="4">
    <source>
        <dbReference type="Proteomes" id="UP000011693"/>
    </source>
</evidence>
<feature type="region of interest" description="Disordered" evidence="1">
    <location>
        <begin position="42"/>
        <end position="62"/>
    </location>
</feature>
<dbReference type="PANTHER" id="PTHR43072">
    <property type="entry name" value="N-ACETYLTRANSFERASE"/>
    <property type="match status" value="1"/>
</dbReference>
<dbReference type="PANTHER" id="PTHR43072:SF52">
    <property type="entry name" value="GCN5-RELATED N-ACETYLTRANSFERASE"/>
    <property type="match status" value="1"/>
</dbReference>
<keyword evidence="3" id="KW-0808">Transferase</keyword>
<keyword evidence="4" id="KW-1185">Reference proteome</keyword>
<dbReference type="Pfam" id="PF00583">
    <property type="entry name" value="Acetyltransf_1"/>
    <property type="match status" value="1"/>
</dbReference>
<name>M0A4U0_9EURY</name>
<sequence length="289" mass="31685">MHENTTPSFDGESDDDHQRAVYEFVERHGTATRAEVLQSVRVNAGPTHSKPARSGRYTQETTLSPTQLEACLDSLVAEGWLTEREGTLHVSLPGAPTERETDAGRLRIRRAQERDRTALLETMRAVAADGSYVVAADLATRLERAPALVRVNGTEDGAASRVCFVAVLDDDDDADTTSGEADGHDDRSLVGWLHLDTPALESRSHTAEVTVGVDPDNRRQGIGQALLEYGLEWAGEAGYRKLVQGVPATNEEAVAFLSEWDREGERVEHYQIDGEYVDEVLFAAWPTVS</sequence>
<dbReference type="SUPFAM" id="SSF55729">
    <property type="entry name" value="Acyl-CoA N-acyltransferases (Nat)"/>
    <property type="match status" value="1"/>
</dbReference>
<dbReference type="PATRIC" id="fig|1227492.4.peg.3819"/>
<dbReference type="InterPro" id="IPR000182">
    <property type="entry name" value="GNAT_dom"/>
</dbReference>
<accession>M0A4U0</accession>
<evidence type="ECO:0000259" key="2">
    <source>
        <dbReference type="PROSITE" id="PS51186"/>
    </source>
</evidence>
<evidence type="ECO:0000313" key="3">
    <source>
        <dbReference type="EMBL" id="ELY93559.1"/>
    </source>
</evidence>
<evidence type="ECO:0000256" key="1">
    <source>
        <dbReference type="SAM" id="MobiDB-lite"/>
    </source>
</evidence>
<protein>
    <submittedName>
        <fullName evidence="3">N-acetyltransferase GCN5</fullName>
    </submittedName>
</protein>
<dbReference type="EMBL" id="AOIN01000098">
    <property type="protein sequence ID" value="ELY93559.1"/>
    <property type="molecule type" value="Genomic_DNA"/>
</dbReference>
<dbReference type="InterPro" id="IPR016181">
    <property type="entry name" value="Acyl_CoA_acyltransferase"/>
</dbReference>
<dbReference type="GO" id="GO:0016747">
    <property type="term" value="F:acyltransferase activity, transferring groups other than amino-acyl groups"/>
    <property type="evidence" value="ECO:0007669"/>
    <property type="project" value="InterPro"/>
</dbReference>
<dbReference type="Gene3D" id="3.40.630.30">
    <property type="match status" value="1"/>
</dbReference>
<dbReference type="AlphaFoldDB" id="M0A4U0"/>
<dbReference type="OrthoDB" id="55684at2157"/>
<feature type="domain" description="N-acetyltransferase" evidence="2">
    <location>
        <begin position="106"/>
        <end position="283"/>
    </location>
</feature>
<dbReference type="PROSITE" id="PS51186">
    <property type="entry name" value="GNAT"/>
    <property type="match status" value="1"/>
</dbReference>
<dbReference type="STRING" id="1227492.C482_19214"/>
<dbReference type="Proteomes" id="UP000011693">
    <property type="component" value="Unassembled WGS sequence"/>
</dbReference>
<organism evidence="3 4">
    <name type="scientific">Natrialba chahannaoensis JCM 10990</name>
    <dbReference type="NCBI Taxonomy" id="1227492"/>
    <lineage>
        <taxon>Archaea</taxon>
        <taxon>Methanobacteriati</taxon>
        <taxon>Methanobacteriota</taxon>
        <taxon>Stenosarchaea group</taxon>
        <taxon>Halobacteria</taxon>
        <taxon>Halobacteriales</taxon>
        <taxon>Natrialbaceae</taxon>
        <taxon>Natrialba</taxon>
    </lineage>
</organism>